<dbReference type="RefSeq" id="WP_134113377.1">
    <property type="nucleotide sequence ID" value="NZ_SOBG01000006.1"/>
</dbReference>
<proteinExistence type="predicted"/>
<name>A0AA46I5P6_9FUSO</name>
<evidence type="ECO:0000313" key="2">
    <source>
        <dbReference type="EMBL" id="TDT69165.1"/>
    </source>
</evidence>
<comment type="caution">
    <text evidence="2">The sequence shown here is derived from an EMBL/GenBank/DDBJ whole genome shotgun (WGS) entry which is preliminary data.</text>
</comment>
<keyword evidence="1" id="KW-0812">Transmembrane</keyword>
<keyword evidence="1" id="KW-1133">Transmembrane helix</keyword>
<keyword evidence="3" id="KW-1185">Reference proteome</keyword>
<protein>
    <submittedName>
        <fullName evidence="2">Uncharacterized protein</fullName>
    </submittedName>
</protein>
<dbReference type="AlphaFoldDB" id="A0AA46I5P6"/>
<reference evidence="2 3" key="1">
    <citation type="submission" date="2019-03" db="EMBL/GenBank/DDBJ databases">
        <title>Genomic Encyclopedia of Type Strains, Phase IV (KMG-IV): sequencing the most valuable type-strain genomes for metagenomic binning, comparative biology and taxonomic classification.</title>
        <authorList>
            <person name="Goeker M."/>
        </authorList>
    </citation>
    <scope>NUCLEOTIDE SEQUENCE [LARGE SCALE GENOMIC DNA]</scope>
    <source>
        <strain evidence="2 3">DSM 100055</strain>
    </source>
</reference>
<evidence type="ECO:0000313" key="3">
    <source>
        <dbReference type="Proteomes" id="UP000294678"/>
    </source>
</evidence>
<feature type="transmembrane region" description="Helical" evidence="1">
    <location>
        <begin position="80"/>
        <end position="100"/>
    </location>
</feature>
<organism evidence="2 3">
    <name type="scientific">Hypnocyclicus thermotrophus</name>
    <dbReference type="NCBI Taxonomy" id="1627895"/>
    <lineage>
        <taxon>Bacteria</taxon>
        <taxon>Fusobacteriati</taxon>
        <taxon>Fusobacteriota</taxon>
        <taxon>Fusobacteriia</taxon>
        <taxon>Fusobacteriales</taxon>
        <taxon>Fusobacteriaceae</taxon>
        <taxon>Hypnocyclicus</taxon>
    </lineage>
</organism>
<feature type="transmembrane region" description="Helical" evidence="1">
    <location>
        <begin position="112"/>
        <end position="129"/>
    </location>
</feature>
<accession>A0AA46I5P6</accession>
<keyword evidence="1" id="KW-0472">Membrane</keyword>
<dbReference type="Proteomes" id="UP000294678">
    <property type="component" value="Unassembled WGS sequence"/>
</dbReference>
<evidence type="ECO:0000256" key="1">
    <source>
        <dbReference type="SAM" id="Phobius"/>
    </source>
</evidence>
<dbReference type="EMBL" id="SOBG01000006">
    <property type="protein sequence ID" value="TDT69165.1"/>
    <property type="molecule type" value="Genomic_DNA"/>
</dbReference>
<sequence length="143" mass="16881">MKKCIRCGKEIDVISQDPDKVFYCKSCSLKLMNLSEKDLEFENDENNQETPNFFKIALNIFSTIFPGVNKLLKGEIIKGFNYLISGIFIPLIWIVLFVYINIFEIKEEIKLIYISFGFIILFNTLLIYIENFLEIWIRKEESN</sequence>
<gene>
    <name evidence="2" type="ORF">EV215_1507</name>
</gene>